<evidence type="ECO:0000313" key="3">
    <source>
        <dbReference type="Proteomes" id="UP000662703"/>
    </source>
</evidence>
<dbReference type="Gene3D" id="2.60.120.10">
    <property type="entry name" value="Jelly Rolls"/>
    <property type="match status" value="1"/>
</dbReference>
<accession>A0ABS0ATV1</accession>
<dbReference type="InterPro" id="IPR014710">
    <property type="entry name" value="RmlC-like_jellyroll"/>
</dbReference>
<dbReference type="InterPro" id="IPR011051">
    <property type="entry name" value="RmlC_Cupin_sf"/>
</dbReference>
<reference evidence="2 3" key="1">
    <citation type="submission" date="2012-09" db="EMBL/GenBank/DDBJ databases">
        <title>Genome Sequence of alkane-degrading Bacterium Alcanivorax sp. 521-1.</title>
        <authorList>
            <person name="Lai Q."/>
            <person name="Shao Z."/>
        </authorList>
    </citation>
    <scope>NUCLEOTIDE SEQUENCE [LARGE SCALE GENOMIC DNA]</scope>
    <source>
        <strain evidence="2 3">521-1</strain>
    </source>
</reference>
<dbReference type="InterPro" id="IPR013096">
    <property type="entry name" value="Cupin_2"/>
</dbReference>
<dbReference type="CDD" id="cd02214">
    <property type="entry name" value="cupin_MJ1618"/>
    <property type="match status" value="1"/>
</dbReference>
<dbReference type="Proteomes" id="UP000662703">
    <property type="component" value="Unassembled WGS sequence"/>
</dbReference>
<dbReference type="InterPro" id="IPR052044">
    <property type="entry name" value="PKS_Associated_Protein"/>
</dbReference>
<dbReference type="PANTHER" id="PTHR36114:SF4">
    <property type="entry name" value="CUPIN 2 CONSERVED BARREL DOMAIN-CONTAINING PROTEIN"/>
    <property type="match status" value="1"/>
</dbReference>
<feature type="domain" description="Cupin type-2" evidence="1">
    <location>
        <begin position="41"/>
        <end position="108"/>
    </location>
</feature>
<gene>
    <name evidence="2" type="ORF">Y5W_02868</name>
</gene>
<evidence type="ECO:0000313" key="2">
    <source>
        <dbReference type="EMBL" id="MBF5057574.1"/>
    </source>
</evidence>
<comment type="caution">
    <text evidence="2">The sequence shown here is derived from an EMBL/GenBank/DDBJ whole genome shotgun (WGS) entry which is preliminary data.</text>
</comment>
<keyword evidence="3" id="KW-1185">Reference proteome</keyword>
<dbReference type="Pfam" id="PF07883">
    <property type="entry name" value="Cupin_2"/>
    <property type="match status" value="1"/>
</dbReference>
<sequence length="121" mass="13308">MKTRHAQLTPYITRDGTEIREMMHPAVHGEFGARHQSLAEARLPAGARSLPHRHARSEEIYHITAGHGRMMLAGDWFDIAPGDTVVIPPGTEHGLDNTGDATLVVLCACSPPYHHDDTELL</sequence>
<organism evidence="2 3">
    <name type="scientific">Alloalcanivorax profundimaris</name>
    <dbReference type="NCBI Taxonomy" id="2735259"/>
    <lineage>
        <taxon>Bacteria</taxon>
        <taxon>Pseudomonadati</taxon>
        <taxon>Pseudomonadota</taxon>
        <taxon>Gammaproteobacteria</taxon>
        <taxon>Oceanospirillales</taxon>
        <taxon>Alcanivoracaceae</taxon>
        <taxon>Alloalcanivorax</taxon>
    </lineage>
</organism>
<proteinExistence type="predicted"/>
<evidence type="ECO:0000259" key="1">
    <source>
        <dbReference type="Pfam" id="PF07883"/>
    </source>
</evidence>
<name>A0ABS0ATV1_9GAMM</name>
<dbReference type="SUPFAM" id="SSF51182">
    <property type="entry name" value="RmlC-like cupins"/>
    <property type="match status" value="1"/>
</dbReference>
<dbReference type="EMBL" id="ARXX01000050">
    <property type="protein sequence ID" value="MBF5057574.1"/>
    <property type="molecule type" value="Genomic_DNA"/>
</dbReference>
<dbReference type="RefSeq" id="WP_161386128.1">
    <property type="nucleotide sequence ID" value="NZ_ARXX01000050.1"/>
</dbReference>
<protein>
    <submittedName>
        <fullName evidence="2">Cupin</fullName>
    </submittedName>
</protein>
<dbReference type="PANTHER" id="PTHR36114">
    <property type="entry name" value="16.7 KDA PROTEIN IN WHIE LOCUS"/>
    <property type="match status" value="1"/>
</dbReference>